<gene>
    <name evidence="2" type="ORF">CLUMA_CG012615</name>
</gene>
<evidence type="ECO:0000313" key="3">
    <source>
        <dbReference type="Proteomes" id="UP000183832"/>
    </source>
</evidence>
<name>A0A1J1IGE7_9DIPT</name>
<sequence>MNGMSLTPVMRKIMLLVLKTTTYAGLIFFLGNSMLNEVEVYDDCFMTHELEFRADENLLMLLVI</sequence>
<proteinExistence type="predicted"/>
<keyword evidence="1" id="KW-0472">Membrane</keyword>
<keyword evidence="1" id="KW-1133">Transmembrane helix</keyword>
<organism evidence="2 3">
    <name type="scientific">Clunio marinus</name>
    <dbReference type="NCBI Taxonomy" id="568069"/>
    <lineage>
        <taxon>Eukaryota</taxon>
        <taxon>Metazoa</taxon>
        <taxon>Ecdysozoa</taxon>
        <taxon>Arthropoda</taxon>
        <taxon>Hexapoda</taxon>
        <taxon>Insecta</taxon>
        <taxon>Pterygota</taxon>
        <taxon>Neoptera</taxon>
        <taxon>Endopterygota</taxon>
        <taxon>Diptera</taxon>
        <taxon>Nematocera</taxon>
        <taxon>Chironomoidea</taxon>
        <taxon>Chironomidae</taxon>
        <taxon>Clunio</taxon>
    </lineage>
</organism>
<evidence type="ECO:0000256" key="1">
    <source>
        <dbReference type="SAM" id="Phobius"/>
    </source>
</evidence>
<reference evidence="2 3" key="1">
    <citation type="submission" date="2015-04" db="EMBL/GenBank/DDBJ databases">
        <authorList>
            <person name="Syromyatnikov M.Y."/>
            <person name="Popov V.N."/>
        </authorList>
    </citation>
    <scope>NUCLEOTIDE SEQUENCE [LARGE SCALE GENOMIC DNA]</scope>
</reference>
<evidence type="ECO:0000313" key="2">
    <source>
        <dbReference type="EMBL" id="CRK99272.1"/>
    </source>
</evidence>
<dbReference type="Proteomes" id="UP000183832">
    <property type="component" value="Unassembled WGS sequence"/>
</dbReference>
<dbReference type="EMBL" id="CVRI01000050">
    <property type="protein sequence ID" value="CRK99272.1"/>
    <property type="molecule type" value="Genomic_DNA"/>
</dbReference>
<dbReference type="AlphaFoldDB" id="A0A1J1IGE7"/>
<protein>
    <submittedName>
        <fullName evidence="2">CLUMA_CG012615, isoform A</fullName>
    </submittedName>
</protein>
<keyword evidence="3" id="KW-1185">Reference proteome</keyword>
<accession>A0A1J1IGE7</accession>
<dbReference type="OrthoDB" id="5061070at2759"/>
<keyword evidence="1" id="KW-0812">Transmembrane</keyword>
<feature type="transmembrane region" description="Helical" evidence="1">
    <location>
        <begin position="12"/>
        <end position="31"/>
    </location>
</feature>